<evidence type="ECO:0000313" key="3">
    <source>
        <dbReference type="EMBL" id="KAH8376951.1"/>
    </source>
</evidence>
<organism evidence="3 4">
    <name type="scientific">Drosophila rubida</name>
    <dbReference type="NCBI Taxonomy" id="30044"/>
    <lineage>
        <taxon>Eukaryota</taxon>
        <taxon>Metazoa</taxon>
        <taxon>Ecdysozoa</taxon>
        <taxon>Arthropoda</taxon>
        <taxon>Hexapoda</taxon>
        <taxon>Insecta</taxon>
        <taxon>Pterygota</taxon>
        <taxon>Neoptera</taxon>
        <taxon>Endopterygota</taxon>
        <taxon>Diptera</taxon>
        <taxon>Brachycera</taxon>
        <taxon>Muscomorpha</taxon>
        <taxon>Ephydroidea</taxon>
        <taxon>Drosophilidae</taxon>
        <taxon>Drosophila</taxon>
    </lineage>
</organism>
<evidence type="ECO:0000259" key="2">
    <source>
        <dbReference type="PROSITE" id="PS51406"/>
    </source>
</evidence>
<reference evidence="3" key="1">
    <citation type="journal article" date="2021" name="Mol. Ecol. Resour.">
        <title>Phylogenomic analyses of the genus Drosophila reveals genomic signals of climate adaptation.</title>
        <authorList>
            <person name="Li F."/>
            <person name="Rane R.V."/>
            <person name="Luria V."/>
            <person name="Xiong Z."/>
            <person name="Chen J."/>
            <person name="Li Z."/>
            <person name="Catullo R.A."/>
            <person name="Griffin P.C."/>
            <person name="Schiffer M."/>
            <person name="Pearce S."/>
            <person name="Lee S.F."/>
            <person name="McElroy K."/>
            <person name="Stocker A."/>
            <person name="Shirriffs J."/>
            <person name="Cockerell F."/>
            <person name="Coppin C."/>
            <person name="Sgro C.M."/>
            <person name="Karger A."/>
            <person name="Cain J.W."/>
            <person name="Weber J.A."/>
            <person name="Santpere G."/>
            <person name="Kirschner M.W."/>
            <person name="Hoffmann A.A."/>
            <person name="Oakeshott J.G."/>
            <person name="Zhang G."/>
        </authorList>
    </citation>
    <scope>NUCLEOTIDE SEQUENCE</scope>
    <source>
        <strain evidence="3">BGI-SZ-2011g</strain>
    </source>
</reference>
<dbReference type="AlphaFoldDB" id="A0AAD4PNC8"/>
<comment type="caution">
    <text evidence="3">The sequence shown here is derived from an EMBL/GenBank/DDBJ whole genome shotgun (WGS) entry which is preliminary data.</text>
</comment>
<sequence length="51" mass="5823">MGKANGTAGDSLSHHFGQKFSTYDNYRGPNADRNCAEIYRSAWWFSDHCHD</sequence>
<proteinExistence type="predicted"/>
<name>A0AAD4PNC8_9MUSC</name>
<feature type="non-terminal residue" evidence="3">
    <location>
        <position position="51"/>
    </location>
</feature>
<feature type="region of interest" description="Disordered" evidence="1">
    <location>
        <begin position="1"/>
        <end position="25"/>
    </location>
</feature>
<dbReference type="PROSITE" id="PS51406">
    <property type="entry name" value="FIBRINOGEN_C_2"/>
    <property type="match status" value="1"/>
</dbReference>
<evidence type="ECO:0000313" key="4">
    <source>
        <dbReference type="Proteomes" id="UP001200034"/>
    </source>
</evidence>
<evidence type="ECO:0000256" key="1">
    <source>
        <dbReference type="SAM" id="MobiDB-lite"/>
    </source>
</evidence>
<gene>
    <name evidence="3" type="ORF">KR093_002331</name>
</gene>
<dbReference type="EMBL" id="JAJJHW010001127">
    <property type="protein sequence ID" value="KAH8376951.1"/>
    <property type="molecule type" value="Genomic_DNA"/>
</dbReference>
<dbReference type="Proteomes" id="UP001200034">
    <property type="component" value="Unassembled WGS sequence"/>
</dbReference>
<accession>A0AAD4PNC8</accession>
<dbReference type="InterPro" id="IPR002181">
    <property type="entry name" value="Fibrinogen_a/b/g_C_dom"/>
</dbReference>
<dbReference type="SUPFAM" id="SSF56496">
    <property type="entry name" value="Fibrinogen C-terminal domain-like"/>
    <property type="match status" value="1"/>
</dbReference>
<protein>
    <recommendedName>
        <fullName evidence="2">Fibrinogen C-terminal domain-containing protein</fullName>
    </recommendedName>
</protein>
<dbReference type="Pfam" id="PF00147">
    <property type="entry name" value="Fibrinogen_C"/>
    <property type="match status" value="1"/>
</dbReference>
<keyword evidence="4" id="KW-1185">Reference proteome</keyword>
<feature type="domain" description="Fibrinogen C-terminal" evidence="2">
    <location>
        <begin position="1"/>
        <end position="51"/>
    </location>
</feature>
<dbReference type="InterPro" id="IPR036056">
    <property type="entry name" value="Fibrinogen-like_C"/>
</dbReference>
<dbReference type="Gene3D" id="4.10.530.10">
    <property type="entry name" value="Gamma-fibrinogen Carboxyl Terminal Fragment, domain 2"/>
    <property type="match status" value="1"/>
</dbReference>